<keyword evidence="6" id="KW-1185">Reference proteome</keyword>
<dbReference type="EMBL" id="CP059271">
    <property type="protein sequence ID" value="QLQ80918.1"/>
    <property type="molecule type" value="Genomic_DNA"/>
</dbReference>
<feature type="coiled-coil region" evidence="4">
    <location>
        <begin position="9"/>
        <end position="36"/>
    </location>
</feature>
<evidence type="ECO:0000256" key="2">
    <source>
        <dbReference type="ARBA" id="ARBA00022763"/>
    </source>
</evidence>
<dbReference type="OrthoDB" id="255837at2759"/>
<sequence length="93" mass="10899">MHSISPAQISNSRKEVAELKEHYERLQNQFDSSTAELELSLTPKQVIDLHIKRLKEYNELRDTGLRLAQLVADEKSCRMKEVFEEMGYSMRDD</sequence>
<evidence type="ECO:0000313" key="6">
    <source>
        <dbReference type="Proteomes" id="UP000510647"/>
    </source>
</evidence>
<dbReference type="GO" id="GO:0034974">
    <property type="term" value="C:Swi5-Swi2 complex"/>
    <property type="evidence" value="ECO:0007669"/>
    <property type="project" value="TreeGrafter"/>
</dbReference>
<organism evidence="5 6">
    <name type="scientific">Torulaspora globosa</name>
    <dbReference type="NCBI Taxonomy" id="48254"/>
    <lineage>
        <taxon>Eukaryota</taxon>
        <taxon>Fungi</taxon>
        <taxon>Dikarya</taxon>
        <taxon>Ascomycota</taxon>
        <taxon>Saccharomycotina</taxon>
        <taxon>Saccharomycetes</taxon>
        <taxon>Saccharomycetales</taxon>
        <taxon>Saccharomycetaceae</taxon>
        <taxon>Torulaspora</taxon>
    </lineage>
</organism>
<comment type="similarity">
    <text evidence="1">Belongs to the SWI5/SAE3 family.</text>
</comment>
<evidence type="ECO:0000256" key="4">
    <source>
        <dbReference type="SAM" id="Coils"/>
    </source>
</evidence>
<proteinExistence type="inferred from homology"/>
<dbReference type="PANTHER" id="PTHR28529:SF2">
    <property type="entry name" value="DNA REPAIR PROTEIN SWI5 HOMOLOG"/>
    <property type="match status" value="1"/>
</dbReference>
<gene>
    <name evidence="5" type="ORF">HG537_0E02730</name>
</gene>
<name>A0A7H9HT62_9SACH</name>
<dbReference type="Proteomes" id="UP000510647">
    <property type="component" value="Chromosome 5"/>
</dbReference>
<dbReference type="GO" id="GO:0032798">
    <property type="term" value="C:Swi5-Sfr1 complex"/>
    <property type="evidence" value="ECO:0007669"/>
    <property type="project" value="TreeGrafter"/>
</dbReference>
<protein>
    <recommendedName>
        <fullName evidence="7">Swi5-domain-containing protein</fullName>
    </recommendedName>
</protein>
<accession>A0A7H9HT62</accession>
<keyword evidence="3" id="KW-0234">DNA repair</keyword>
<dbReference type="AlphaFoldDB" id="A0A7H9HT62"/>
<reference evidence="5 6" key="1">
    <citation type="submission" date="2020-06" db="EMBL/GenBank/DDBJ databases">
        <title>The yeast mating-type switching endonuclease HO is a domesticated member of an unorthodox homing genetic element family.</title>
        <authorList>
            <person name="Coughlan A.Y."/>
            <person name="Lombardi L."/>
            <person name="Braun-Galleani S."/>
            <person name="Martos A.R."/>
            <person name="Galeote V."/>
            <person name="Bigey F."/>
            <person name="Dequin S."/>
            <person name="Byrne K.P."/>
            <person name="Wolfe K.H."/>
        </authorList>
    </citation>
    <scope>NUCLEOTIDE SEQUENCE [LARGE SCALE GENOMIC DNA]</scope>
    <source>
        <strain evidence="5 6">CBS2947</strain>
    </source>
</reference>
<keyword evidence="2" id="KW-0227">DNA damage</keyword>
<dbReference type="GO" id="GO:0010772">
    <property type="term" value="P:meiotic DNA recombinase assembly involved in reciprocal meiotic recombination"/>
    <property type="evidence" value="ECO:0007669"/>
    <property type="project" value="TreeGrafter"/>
</dbReference>
<evidence type="ECO:0000313" key="5">
    <source>
        <dbReference type="EMBL" id="QLQ80918.1"/>
    </source>
</evidence>
<dbReference type="Pfam" id="PF07061">
    <property type="entry name" value="Swi5"/>
    <property type="match status" value="1"/>
</dbReference>
<evidence type="ECO:0000256" key="1">
    <source>
        <dbReference type="ARBA" id="ARBA00008060"/>
    </source>
</evidence>
<dbReference type="InterPro" id="IPR010760">
    <property type="entry name" value="DNA-repair_Swi5"/>
</dbReference>
<evidence type="ECO:0008006" key="7">
    <source>
        <dbReference type="Google" id="ProtNLM"/>
    </source>
</evidence>
<keyword evidence="4" id="KW-0175">Coiled coil</keyword>
<dbReference type="PANTHER" id="PTHR28529">
    <property type="entry name" value="DNA REPAIR PROTEIN SWI5 HOMOLOG"/>
    <property type="match status" value="1"/>
</dbReference>
<dbReference type="Gene3D" id="1.20.5.170">
    <property type="match status" value="1"/>
</dbReference>
<dbReference type="GO" id="GO:0000709">
    <property type="term" value="P:meiotic joint molecule formation"/>
    <property type="evidence" value="ECO:0007669"/>
    <property type="project" value="TreeGrafter"/>
</dbReference>
<evidence type="ECO:0000256" key="3">
    <source>
        <dbReference type="ARBA" id="ARBA00023204"/>
    </source>
</evidence>